<evidence type="ECO:0000313" key="3">
    <source>
        <dbReference type="EMBL" id="MQL70127.1"/>
    </source>
</evidence>
<organism evidence="3 4">
    <name type="scientific">Colocasia esculenta</name>
    <name type="common">Wild taro</name>
    <name type="synonym">Arum esculentum</name>
    <dbReference type="NCBI Taxonomy" id="4460"/>
    <lineage>
        <taxon>Eukaryota</taxon>
        <taxon>Viridiplantae</taxon>
        <taxon>Streptophyta</taxon>
        <taxon>Embryophyta</taxon>
        <taxon>Tracheophyta</taxon>
        <taxon>Spermatophyta</taxon>
        <taxon>Magnoliopsida</taxon>
        <taxon>Liliopsida</taxon>
        <taxon>Araceae</taxon>
        <taxon>Aroideae</taxon>
        <taxon>Colocasieae</taxon>
        <taxon>Colocasia</taxon>
    </lineage>
</organism>
<gene>
    <name evidence="3" type="ORF">Taro_002433</name>
</gene>
<dbReference type="InterPro" id="IPR025558">
    <property type="entry name" value="DUF4283"/>
</dbReference>
<dbReference type="OrthoDB" id="786567at2759"/>
<keyword evidence="4" id="KW-1185">Reference proteome</keyword>
<comment type="caution">
    <text evidence="3">The sequence shown here is derived from an EMBL/GenBank/DDBJ whole genome shotgun (WGS) entry which is preliminary data.</text>
</comment>
<feature type="domain" description="DUF4283" evidence="2">
    <location>
        <begin position="262"/>
        <end position="342"/>
    </location>
</feature>
<dbReference type="PANTHER" id="PTHR31286:SF180">
    <property type="entry name" value="OS10G0362600 PROTEIN"/>
    <property type="match status" value="1"/>
</dbReference>
<evidence type="ECO:0000259" key="2">
    <source>
        <dbReference type="Pfam" id="PF14111"/>
    </source>
</evidence>
<reference evidence="3" key="1">
    <citation type="submission" date="2017-07" db="EMBL/GenBank/DDBJ databases">
        <title>Taro Niue Genome Assembly and Annotation.</title>
        <authorList>
            <person name="Atibalentja N."/>
            <person name="Keating K."/>
            <person name="Fields C.J."/>
        </authorList>
    </citation>
    <scope>NUCLEOTIDE SEQUENCE</scope>
    <source>
        <strain evidence="3">Niue_2</strain>
        <tissue evidence="3">Leaf</tissue>
    </source>
</reference>
<dbReference type="GO" id="GO:0005094">
    <property type="term" value="F:Rho GDP-dissociation inhibitor activity"/>
    <property type="evidence" value="ECO:0007669"/>
    <property type="project" value="InterPro"/>
</dbReference>
<dbReference type="GO" id="GO:0007266">
    <property type="term" value="P:Rho protein signal transduction"/>
    <property type="evidence" value="ECO:0007669"/>
    <property type="project" value="InterPro"/>
</dbReference>
<dbReference type="Pfam" id="PF14111">
    <property type="entry name" value="DUF4283"/>
    <property type="match status" value="1"/>
</dbReference>
<proteinExistence type="predicted"/>
<feature type="compositionally biased region" description="Pro residues" evidence="1">
    <location>
        <begin position="77"/>
        <end position="93"/>
    </location>
</feature>
<feature type="region of interest" description="Disordered" evidence="1">
    <location>
        <begin position="445"/>
        <end position="471"/>
    </location>
</feature>
<dbReference type="InterPro" id="IPR040256">
    <property type="entry name" value="At4g02000-like"/>
</dbReference>
<evidence type="ECO:0000313" key="4">
    <source>
        <dbReference type="Proteomes" id="UP000652761"/>
    </source>
</evidence>
<sequence length="511" mass="55236">MCSEPNLSTRLYERRQALSHLAPPTRAVSRLAPPTLVIPAVASGRDPAPPPRAHSLVLLLGGQCVEASTPYPAAAAPAPPGLESPPAVAPPRAPADVLGPSSRSDPALGRDPTSRWQAAPKSAAPVHRPPPAPQVGVDAPTTSAAAGVPDLPPISTADNPVNVVSIAAPTIAGQRRTGGEPSNSCAPVPVQGCDFFALPPAVPLVPGISSVTAPPTFAQVVSRCSKQSALPLQIHPPASTGLGEPAAFFSIDEVNIFCSPLETAVIARTPLGRPPPFQEIRTHLIQRFHFSQDFIMSALNSKHLLIRFQNKSDYLQVLLKETLQVQGRPFRFFRWSIDYSPHEDSPIVPVWLELPGLPVNFFHECMICSIAGSIGPVLQVDKNTSSLTRSQAARVNVQLDISKQLPARMWVEIGANGFWQPVGYPDRPVFCLSCKRFGHQQSKCRRYPPADQQPTGPAPCQSEATTHVSEEDESLRRWKEQLLGSMDLESVGEKFREIYNFAFGWAKEKYI</sequence>
<dbReference type="AlphaFoldDB" id="A0A843TJ48"/>
<name>A0A843TJ48_COLES</name>
<feature type="region of interest" description="Disordered" evidence="1">
    <location>
        <begin position="75"/>
        <end position="145"/>
    </location>
</feature>
<dbReference type="InterPro" id="IPR000406">
    <property type="entry name" value="Rho_GDI"/>
</dbReference>
<dbReference type="Pfam" id="PF02115">
    <property type="entry name" value="Rho_GDI"/>
    <property type="match status" value="1"/>
</dbReference>
<dbReference type="PANTHER" id="PTHR31286">
    <property type="entry name" value="GLYCINE-RICH CELL WALL STRUCTURAL PROTEIN 1.8-LIKE"/>
    <property type="match status" value="1"/>
</dbReference>
<protein>
    <recommendedName>
        <fullName evidence="2">DUF4283 domain-containing protein</fullName>
    </recommendedName>
</protein>
<dbReference type="Proteomes" id="UP000652761">
    <property type="component" value="Unassembled WGS sequence"/>
</dbReference>
<dbReference type="GO" id="GO:0005737">
    <property type="term" value="C:cytoplasm"/>
    <property type="evidence" value="ECO:0007669"/>
    <property type="project" value="InterPro"/>
</dbReference>
<dbReference type="EMBL" id="NMUH01000057">
    <property type="protein sequence ID" value="MQL70127.1"/>
    <property type="molecule type" value="Genomic_DNA"/>
</dbReference>
<accession>A0A843TJ48</accession>
<evidence type="ECO:0000256" key="1">
    <source>
        <dbReference type="SAM" id="MobiDB-lite"/>
    </source>
</evidence>